<reference evidence="2 3" key="1">
    <citation type="journal article" date="2013" name="Stand. Genomic Sci.">
        <title>Genomic Encyclopedia of Type Strains, Phase I: The one thousand microbial genomes (KMG-I) project.</title>
        <authorList>
            <person name="Kyrpides N.C."/>
            <person name="Woyke T."/>
            <person name="Eisen J.A."/>
            <person name="Garrity G."/>
            <person name="Lilburn T.G."/>
            <person name="Beck B.J."/>
            <person name="Whitman W.B."/>
            <person name="Hugenholtz P."/>
            <person name="Klenk H.P."/>
        </authorList>
    </citation>
    <scope>NUCLEOTIDE SEQUENCE [LARGE SCALE GENOMIC DNA]</scope>
    <source>
        <strain evidence="2 3">DSM 45044</strain>
    </source>
</reference>
<keyword evidence="1" id="KW-0472">Membrane</keyword>
<keyword evidence="1" id="KW-0812">Transmembrane</keyword>
<feature type="transmembrane region" description="Helical" evidence="1">
    <location>
        <begin position="89"/>
        <end position="110"/>
    </location>
</feature>
<sequence>MTSTSAPPGRPRAAIAERTLRTDRWWLAPLLTFAGLSAWVVYATVRVFMQTDYWVPAYNYLTPFYSPCVSLGCVPEAAHFGRFLPDHPLIPYAALSLPFLLLFRLTCYYYRRAYYRSFWLSPPACAVPDGHGKYSGETRFPLIFQNAHRWTFYLAFVISAINTWDAVLAMWNDQGSFALGLGNVILWANVVLLWCYTLGCHSCRHIMGGRMRHFSKHPIRYRLWTFSSKLNTRHMLFAWLTLASLALTDFYVMSLAAGWFHDIRFIN</sequence>
<proteinExistence type="predicted"/>
<dbReference type="OrthoDB" id="9799243at2"/>
<evidence type="ECO:0000313" key="3">
    <source>
        <dbReference type="Proteomes" id="UP000321617"/>
    </source>
</evidence>
<dbReference type="EMBL" id="VLLL01000011">
    <property type="protein sequence ID" value="TWJ07609.1"/>
    <property type="molecule type" value="Genomic_DNA"/>
</dbReference>
<protein>
    <submittedName>
        <fullName evidence="2">Uncharacterized protein</fullName>
    </submittedName>
</protein>
<comment type="caution">
    <text evidence="2">The sequence shown here is derived from an EMBL/GenBank/DDBJ whole genome shotgun (WGS) entry which is preliminary data.</text>
</comment>
<keyword evidence="3" id="KW-1185">Reference proteome</keyword>
<dbReference type="AlphaFoldDB" id="A0A562UPR7"/>
<feature type="transmembrane region" description="Helical" evidence="1">
    <location>
        <begin position="177"/>
        <end position="197"/>
    </location>
</feature>
<evidence type="ECO:0000256" key="1">
    <source>
        <dbReference type="SAM" id="Phobius"/>
    </source>
</evidence>
<name>A0A562UPR7_9ACTN</name>
<feature type="transmembrane region" description="Helical" evidence="1">
    <location>
        <begin position="236"/>
        <end position="260"/>
    </location>
</feature>
<organism evidence="2 3">
    <name type="scientific">Stackebrandtia albiflava</name>
    <dbReference type="NCBI Taxonomy" id="406432"/>
    <lineage>
        <taxon>Bacteria</taxon>
        <taxon>Bacillati</taxon>
        <taxon>Actinomycetota</taxon>
        <taxon>Actinomycetes</taxon>
        <taxon>Glycomycetales</taxon>
        <taxon>Glycomycetaceae</taxon>
        <taxon>Stackebrandtia</taxon>
    </lineage>
</organism>
<gene>
    <name evidence="2" type="ORF">LX16_5095</name>
</gene>
<dbReference type="Proteomes" id="UP000321617">
    <property type="component" value="Unassembled WGS sequence"/>
</dbReference>
<keyword evidence="1" id="KW-1133">Transmembrane helix</keyword>
<accession>A0A562UPR7</accession>
<feature type="transmembrane region" description="Helical" evidence="1">
    <location>
        <begin position="150"/>
        <end position="171"/>
    </location>
</feature>
<evidence type="ECO:0000313" key="2">
    <source>
        <dbReference type="EMBL" id="TWJ07609.1"/>
    </source>
</evidence>
<feature type="transmembrane region" description="Helical" evidence="1">
    <location>
        <begin position="25"/>
        <end position="45"/>
    </location>
</feature>
<dbReference type="RefSeq" id="WP_147144400.1">
    <property type="nucleotide sequence ID" value="NZ_BAABIJ010000007.1"/>
</dbReference>